<dbReference type="SUPFAM" id="SSF56112">
    <property type="entry name" value="Protein kinase-like (PK-like)"/>
    <property type="match status" value="1"/>
</dbReference>
<name>A0A1H6DBQ4_9ACTN</name>
<dbReference type="Proteomes" id="UP000236723">
    <property type="component" value="Unassembled WGS sequence"/>
</dbReference>
<dbReference type="InterPro" id="IPR011009">
    <property type="entry name" value="Kinase-like_dom_sf"/>
</dbReference>
<organism evidence="1 2">
    <name type="scientific">Thermomonospora echinospora</name>
    <dbReference type="NCBI Taxonomy" id="1992"/>
    <lineage>
        <taxon>Bacteria</taxon>
        <taxon>Bacillati</taxon>
        <taxon>Actinomycetota</taxon>
        <taxon>Actinomycetes</taxon>
        <taxon>Streptosporangiales</taxon>
        <taxon>Thermomonosporaceae</taxon>
        <taxon>Thermomonospora</taxon>
    </lineage>
</organism>
<evidence type="ECO:0000313" key="2">
    <source>
        <dbReference type="Proteomes" id="UP000236723"/>
    </source>
</evidence>
<dbReference type="EMBL" id="FNVO01000014">
    <property type="protein sequence ID" value="SEG81896.1"/>
    <property type="molecule type" value="Genomic_DNA"/>
</dbReference>
<protein>
    <submittedName>
        <fullName evidence="1">Uncharacterized protein</fullName>
    </submittedName>
</protein>
<dbReference type="OrthoDB" id="5185751at2"/>
<dbReference type="AlphaFoldDB" id="A0A1H6DBQ4"/>
<reference evidence="2" key="1">
    <citation type="submission" date="2016-10" db="EMBL/GenBank/DDBJ databases">
        <authorList>
            <person name="Varghese N."/>
            <person name="Submissions S."/>
        </authorList>
    </citation>
    <scope>NUCLEOTIDE SEQUENCE [LARGE SCALE GENOMIC DNA]</scope>
    <source>
        <strain evidence="2">DSM 43163</strain>
    </source>
</reference>
<dbReference type="RefSeq" id="WP_103941534.1">
    <property type="nucleotide sequence ID" value="NZ_FNVO01000014.1"/>
</dbReference>
<keyword evidence="2" id="KW-1185">Reference proteome</keyword>
<proteinExistence type="predicted"/>
<evidence type="ECO:0000313" key="1">
    <source>
        <dbReference type="EMBL" id="SEG81896.1"/>
    </source>
</evidence>
<gene>
    <name evidence="1" type="ORF">SAMN04489712_114168</name>
</gene>
<accession>A0A1H6DBQ4</accession>
<sequence length="116" mass="13493">MFPRWPIRAWTAGWRTFIVATPAVLDWDEVIVGAPEMEVASAALEWADEYGDSPAQRRCFVADYHEAGGTAGEVDEETVVQLIRYRLRREAAYFEHDEDDLEYHERRVKAFFTLRP</sequence>